<dbReference type="InterPro" id="IPR005645">
    <property type="entry name" value="FSH-like_dom"/>
</dbReference>
<comment type="caution">
    <text evidence="3">The sequence shown here is derived from an EMBL/GenBank/DDBJ whole genome shotgun (WGS) entry which is preliminary data.</text>
</comment>
<dbReference type="SUPFAM" id="SSF53474">
    <property type="entry name" value="alpha/beta-Hydrolases"/>
    <property type="match status" value="1"/>
</dbReference>
<dbReference type="InterPro" id="IPR029058">
    <property type="entry name" value="AB_hydrolase_fold"/>
</dbReference>
<dbReference type="PANTHER" id="PTHR48070:SF4">
    <property type="entry name" value="ESTERASE ALNB"/>
    <property type="match status" value="1"/>
</dbReference>
<name>A0A8H6AAU4_PETAA</name>
<keyword evidence="1" id="KW-0378">Hydrolase</keyword>
<evidence type="ECO:0000259" key="2">
    <source>
        <dbReference type="Pfam" id="PF03959"/>
    </source>
</evidence>
<dbReference type="Pfam" id="PF03959">
    <property type="entry name" value="FSH1"/>
    <property type="match status" value="1"/>
</dbReference>
<dbReference type="PANTHER" id="PTHR48070">
    <property type="entry name" value="ESTERASE OVCA2"/>
    <property type="match status" value="1"/>
</dbReference>
<reference evidence="3 4" key="1">
    <citation type="submission" date="2019-04" db="EMBL/GenBank/DDBJ databases">
        <title>Aspergillus burnettii sp. nov., novel species from soil in southeast Queensland.</title>
        <authorList>
            <person name="Gilchrist C.L.M."/>
            <person name="Pitt J.I."/>
            <person name="Lange L."/>
            <person name="Lacey H.J."/>
            <person name="Vuong D."/>
            <person name="Midgley D.J."/>
            <person name="Greenfield P."/>
            <person name="Bradbury M."/>
            <person name="Lacey E."/>
            <person name="Busk P.K."/>
            <person name="Pilgaard B."/>
            <person name="Chooi Y.H."/>
            <person name="Piggott A.M."/>
        </authorList>
    </citation>
    <scope>NUCLEOTIDE SEQUENCE [LARGE SCALE GENOMIC DNA]</scope>
    <source>
        <strain evidence="3 4">FRR 5400</strain>
    </source>
</reference>
<evidence type="ECO:0000313" key="4">
    <source>
        <dbReference type="Proteomes" id="UP000541154"/>
    </source>
</evidence>
<protein>
    <recommendedName>
        <fullName evidence="2">Serine hydrolase domain-containing protein</fullName>
    </recommendedName>
</protein>
<dbReference type="GO" id="GO:0005634">
    <property type="term" value="C:nucleus"/>
    <property type="evidence" value="ECO:0007669"/>
    <property type="project" value="TreeGrafter"/>
</dbReference>
<evidence type="ECO:0000313" key="3">
    <source>
        <dbReference type="EMBL" id="KAF5864309.1"/>
    </source>
</evidence>
<feature type="domain" description="Serine hydrolase" evidence="2">
    <location>
        <begin position="1"/>
        <end position="300"/>
    </location>
</feature>
<dbReference type="Proteomes" id="UP000541154">
    <property type="component" value="Unassembled WGS sequence"/>
</dbReference>
<dbReference type="GO" id="GO:0016787">
    <property type="term" value="F:hydrolase activity"/>
    <property type="evidence" value="ECO:0007669"/>
    <property type="project" value="UniProtKB-KW"/>
</dbReference>
<proteinExistence type="predicted"/>
<dbReference type="GO" id="GO:0019748">
    <property type="term" value="P:secondary metabolic process"/>
    <property type="evidence" value="ECO:0007669"/>
    <property type="project" value="TreeGrafter"/>
</dbReference>
<gene>
    <name evidence="3" type="ORF">ETB97_008087</name>
</gene>
<evidence type="ECO:0000256" key="1">
    <source>
        <dbReference type="ARBA" id="ARBA00022801"/>
    </source>
</evidence>
<dbReference type="GO" id="GO:0005737">
    <property type="term" value="C:cytoplasm"/>
    <property type="evidence" value="ECO:0007669"/>
    <property type="project" value="TreeGrafter"/>
</dbReference>
<dbReference type="Gene3D" id="3.40.50.1820">
    <property type="entry name" value="alpha/beta hydrolase"/>
    <property type="match status" value="1"/>
</dbReference>
<dbReference type="InterPro" id="IPR050593">
    <property type="entry name" value="LovG"/>
</dbReference>
<sequence>MKILCLHPWGTSAEIFEKQISVVCNLLGETHNYVFLDAPIPCGPAKELPAIVKGPFYCWYEGLSSAQVKSAHDFILDTIEEEGPFDGVIGFSQGASLALSILYHHEVYQPHLPPPFRFAVFFCSILSISPDAQFNADIIKKYSRYFKGLDRLGRHDNDISSEEEGENVKAEVEISALDKTSKIKSAPKRRAKLLLPGQKKAVVNDMVGFVRQLTENAAEHHTAAHKQWEKRDSHEDFPRVYHPLANKQRISIPTVHAIGRADPFRRQSELQARLCNKNLSRVVEFHGGHQVPRNSSDLQAVTFAIDWAIRMAHLQ</sequence>
<dbReference type="AlphaFoldDB" id="A0A8H6AAU4"/>
<dbReference type="EMBL" id="SPNV01000036">
    <property type="protein sequence ID" value="KAF5864309.1"/>
    <property type="molecule type" value="Genomic_DNA"/>
</dbReference>
<organism evidence="3 4">
    <name type="scientific">Petromyces alliaceus</name>
    <name type="common">Aspergillus alliaceus</name>
    <dbReference type="NCBI Taxonomy" id="209559"/>
    <lineage>
        <taxon>Eukaryota</taxon>
        <taxon>Fungi</taxon>
        <taxon>Dikarya</taxon>
        <taxon>Ascomycota</taxon>
        <taxon>Pezizomycotina</taxon>
        <taxon>Eurotiomycetes</taxon>
        <taxon>Eurotiomycetidae</taxon>
        <taxon>Eurotiales</taxon>
        <taxon>Aspergillaceae</taxon>
        <taxon>Aspergillus</taxon>
        <taxon>Aspergillus subgen. Circumdati</taxon>
    </lineage>
</organism>
<accession>A0A8H6AAU4</accession>
<keyword evidence="4" id="KW-1185">Reference proteome</keyword>